<proteinExistence type="predicted"/>
<keyword evidence="3" id="KW-0862">Zinc</keyword>
<dbReference type="GO" id="GO:0061630">
    <property type="term" value="F:ubiquitin protein ligase activity"/>
    <property type="evidence" value="ECO:0007669"/>
    <property type="project" value="TreeGrafter"/>
</dbReference>
<dbReference type="GO" id="GO:0016567">
    <property type="term" value="P:protein ubiquitination"/>
    <property type="evidence" value="ECO:0007669"/>
    <property type="project" value="TreeGrafter"/>
</dbReference>
<dbReference type="Pfam" id="PF13639">
    <property type="entry name" value="zf-RING_2"/>
    <property type="match status" value="1"/>
</dbReference>
<keyword evidence="1" id="KW-0479">Metal-binding</keyword>
<keyword evidence="2" id="KW-0863">Zinc-finger</keyword>
<dbReference type="AlphaFoldDB" id="A0A6C0CR77"/>
<dbReference type="SUPFAM" id="SSF57850">
    <property type="entry name" value="RING/U-box"/>
    <property type="match status" value="1"/>
</dbReference>
<dbReference type="EMBL" id="MN739474">
    <property type="protein sequence ID" value="QHT06727.1"/>
    <property type="molecule type" value="Genomic_DNA"/>
</dbReference>
<dbReference type="PROSITE" id="PS50089">
    <property type="entry name" value="ZF_RING_2"/>
    <property type="match status" value="1"/>
</dbReference>
<dbReference type="GO" id="GO:0008270">
    <property type="term" value="F:zinc ion binding"/>
    <property type="evidence" value="ECO:0007669"/>
    <property type="project" value="UniProtKB-KW"/>
</dbReference>
<evidence type="ECO:0000313" key="5">
    <source>
        <dbReference type="EMBL" id="QHT06727.1"/>
    </source>
</evidence>
<protein>
    <recommendedName>
        <fullName evidence="4">RING-type domain-containing protein</fullName>
    </recommendedName>
</protein>
<dbReference type="Gene3D" id="3.30.40.10">
    <property type="entry name" value="Zinc/RING finger domain, C3HC4 (zinc finger)"/>
    <property type="match status" value="1"/>
</dbReference>
<dbReference type="PANTHER" id="PTHR45969">
    <property type="entry name" value="RING ZINC FINGER PROTEIN-RELATED"/>
    <property type="match status" value="1"/>
</dbReference>
<feature type="domain" description="RING-type" evidence="4">
    <location>
        <begin position="226"/>
        <end position="274"/>
    </location>
</feature>
<dbReference type="SMART" id="SM00184">
    <property type="entry name" value="RING"/>
    <property type="match status" value="1"/>
</dbReference>
<reference evidence="5" key="1">
    <citation type="journal article" date="2020" name="Nature">
        <title>Giant virus diversity and host interactions through global metagenomics.</title>
        <authorList>
            <person name="Schulz F."/>
            <person name="Roux S."/>
            <person name="Paez-Espino D."/>
            <person name="Jungbluth S."/>
            <person name="Walsh D.A."/>
            <person name="Denef V.J."/>
            <person name="McMahon K.D."/>
            <person name="Konstantinidis K.T."/>
            <person name="Eloe-Fadrosh E.A."/>
            <person name="Kyrpides N.C."/>
            <person name="Woyke T."/>
        </authorList>
    </citation>
    <scope>NUCLEOTIDE SEQUENCE</scope>
    <source>
        <strain evidence="5">GVMAG-M-3300021473-15</strain>
    </source>
</reference>
<dbReference type="InterPro" id="IPR013083">
    <property type="entry name" value="Znf_RING/FYVE/PHD"/>
</dbReference>
<accession>A0A6C0CR77</accession>
<dbReference type="InterPro" id="IPR001841">
    <property type="entry name" value="Znf_RING"/>
</dbReference>
<dbReference type="PANTHER" id="PTHR45969:SF69">
    <property type="entry name" value="FINGER DOMAIN PROTEIN, PUTATIVE (AFU_ORTHOLOGUE AFUA_3G12190)-RELATED"/>
    <property type="match status" value="1"/>
</dbReference>
<evidence type="ECO:0000256" key="2">
    <source>
        <dbReference type="ARBA" id="ARBA00022771"/>
    </source>
</evidence>
<name>A0A6C0CR77_9ZZZZ</name>
<dbReference type="CDD" id="cd16448">
    <property type="entry name" value="RING-H2"/>
    <property type="match status" value="1"/>
</dbReference>
<evidence type="ECO:0000256" key="3">
    <source>
        <dbReference type="ARBA" id="ARBA00022833"/>
    </source>
</evidence>
<organism evidence="5">
    <name type="scientific">viral metagenome</name>
    <dbReference type="NCBI Taxonomy" id="1070528"/>
    <lineage>
        <taxon>unclassified sequences</taxon>
        <taxon>metagenomes</taxon>
        <taxon>organismal metagenomes</taxon>
    </lineage>
</organism>
<evidence type="ECO:0000259" key="4">
    <source>
        <dbReference type="PROSITE" id="PS50089"/>
    </source>
</evidence>
<evidence type="ECO:0000256" key="1">
    <source>
        <dbReference type="ARBA" id="ARBA00022723"/>
    </source>
</evidence>
<sequence length="283" mass="31938">MDVIRAQESNISVSNRLNMIQQNASIESVSLTLSQLDALETDILQRDWGGYYENYRRPLIRRIDEIRASLGCEPKIRDERVFTQPGPRMVYSPRRSSSTVSEPISDQNFLLQHEMLTPTPPSRSEPSVVTIERQSLPYPAYSASSVPQRRSRFSELNFFNCFSSRGSHSATRVSPVPGSNAAPTPVSHASFTSLTNVSHQNAIPSYDPVTLYFSTTQTTVYETDTCAICLDKFGEKGFVYVSCGHKYHETCIRRWIRIKSMSVNSKKLVCPTCNTILHFNHGN</sequence>